<evidence type="ECO:0000313" key="5">
    <source>
        <dbReference type="Proteomes" id="UP001248067"/>
    </source>
</evidence>
<dbReference type="PANTHER" id="PTHR11895:SF176">
    <property type="entry name" value="AMIDASE AMID-RELATED"/>
    <property type="match status" value="1"/>
</dbReference>
<sequence>MSDACPSTALALTRRYAAGDTDPVRVARAALERAAAMPAVFLSVTPARALAAAAASATRWRLGQPLSALDGVPVAWKDLFDMAGTVTTAGAEAFRARAPAAHDAALVAAAERAGMVSIGKTNLSELAYSGLGLNPHFGTPTNPRLGRGTRVPGGSSSGAAIAVASDVVPISIGTDTAGSIRIPSAFNGLTGYRASTTRYTRDGVTPLSATLDTLGPLAHGVADCAAFDAAVRGAARPIDPASLRDHCFVVDPALLERYRVGTDVARNLRRFAERLAAAGARIVTRPLSTLADVHALIHAQGWLGALEAFDQYRGLLDSDDAQRLDPRVRTRLELARAVPAARLTELRAARTALIARFAAELGDATLLAPTVAHVAPPLAPLEADPTRFAEVNLQTLALTMPGSLLDTPAIAMPSGADAAGMPTGIQLMRAQGDDDRLLAVARAIETLPL</sequence>
<evidence type="ECO:0000313" key="2">
    <source>
        <dbReference type="EMBL" id="MDR8757203.1"/>
    </source>
</evidence>
<dbReference type="InterPro" id="IPR023631">
    <property type="entry name" value="Amidase_dom"/>
</dbReference>
<accession>A0A6P2LDM0</accession>
<dbReference type="AlphaFoldDB" id="A0A6P2LDM0"/>
<dbReference type="Proteomes" id="UP000494162">
    <property type="component" value="Unassembled WGS sequence"/>
</dbReference>
<name>A0A6P2LDM0_9BURK</name>
<evidence type="ECO:0000313" key="3">
    <source>
        <dbReference type="EMBL" id="VWB67434.1"/>
    </source>
</evidence>
<evidence type="ECO:0000259" key="1">
    <source>
        <dbReference type="Pfam" id="PF01425"/>
    </source>
</evidence>
<protein>
    <submittedName>
        <fullName evidence="2">2-amino-5-chloromuconic acid deaminase</fullName>
        <ecNumber evidence="2">3.5.99.5</ecNumber>
    </submittedName>
    <submittedName>
        <fullName evidence="3">Amidase</fullName>
    </submittedName>
</protein>
<reference evidence="3 4" key="2">
    <citation type="submission" date="2019-09" db="EMBL/GenBank/DDBJ databases">
        <authorList>
            <person name="Depoorter E."/>
        </authorList>
    </citation>
    <scope>NUCLEOTIDE SEQUENCE [LARGE SCALE GENOMIC DNA]</scope>
    <source>
        <strain evidence="3">LMG 26883</strain>
    </source>
</reference>
<reference evidence="2 5" key="1">
    <citation type="submission" date="2019-06" db="EMBL/GenBank/DDBJ databases">
        <title>Evolution of Burkholderia multivorans in the lungs of Cystic Fibrosis patients.</title>
        <authorList>
            <person name="Moreira L.M."/>
        </authorList>
    </citation>
    <scope>NUCLEOTIDE SEQUENCE [LARGE SCALE GENOMIC DNA]</scope>
    <source>
        <strain evidence="2 5">VC13239</strain>
    </source>
</reference>
<dbReference type="Proteomes" id="UP001248067">
    <property type="component" value="Unassembled WGS sequence"/>
</dbReference>
<feature type="domain" description="Amidase" evidence="1">
    <location>
        <begin position="27"/>
        <end position="438"/>
    </location>
</feature>
<evidence type="ECO:0000313" key="4">
    <source>
        <dbReference type="Proteomes" id="UP000494162"/>
    </source>
</evidence>
<keyword evidence="2" id="KW-0378">Hydrolase</keyword>
<dbReference type="GO" id="GO:0050540">
    <property type="term" value="F:2-aminomuconate deaminase activity"/>
    <property type="evidence" value="ECO:0007669"/>
    <property type="project" value="UniProtKB-EC"/>
</dbReference>
<dbReference type="SUPFAM" id="SSF75304">
    <property type="entry name" value="Amidase signature (AS) enzymes"/>
    <property type="match status" value="1"/>
</dbReference>
<dbReference type="Gene3D" id="3.90.1300.10">
    <property type="entry name" value="Amidase signature (AS) domain"/>
    <property type="match status" value="1"/>
</dbReference>
<gene>
    <name evidence="2" type="primary">cnbH_2</name>
    <name evidence="3" type="ORF">BPS26883_03188</name>
    <name evidence="2" type="ORF">FEQ00_05648</name>
</gene>
<dbReference type="InterPro" id="IPR000120">
    <property type="entry name" value="Amidase"/>
</dbReference>
<dbReference type="EMBL" id="CABVPP010000021">
    <property type="protein sequence ID" value="VWB67434.1"/>
    <property type="molecule type" value="Genomic_DNA"/>
</dbReference>
<keyword evidence="5" id="KW-1185">Reference proteome</keyword>
<dbReference type="EC" id="3.5.99.5" evidence="2"/>
<organism evidence="3 4">
    <name type="scientific">Burkholderia pseudomultivorans</name>
    <dbReference type="NCBI Taxonomy" id="1207504"/>
    <lineage>
        <taxon>Bacteria</taxon>
        <taxon>Pseudomonadati</taxon>
        <taxon>Pseudomonadota</taxon>
        <taxon>Betaproteobacteria</taxon>
        <taxon>Burkholderiales</taxon>
        <taxon>Burkholderiaceae</taxon>
        <taxon>Burkholderia</taxon>
        <taxon>Burkholderia cepacia complex</taxon>
    </lineage>
</organism>
<dbReference type="EMBL" id="VJSY01000055">
    <property type="protein sequence ID" value="MDR8757203.1"/>
    <property type="molecule type" value="Genomic_DNA"/>
</dbReference>
<dbReference type="PANTHER" id="PTHR11895">
    <property type="entry name" value="TRANSAMIDASE"/>
    <property type="match status" value="1"/>
</dbReference>
<proteinExistence type="predicted"/>
<dbReference type="Pfam" id="PF01425">
    <property type="entry name" value="Amidase"/>
    <property type="match status" value="1"/>
</dbReference>
<dbReference type="InterPro" id="IPR036928">
    <property type="entry name" value="AS_sf"/>
</dbReference>